<dbReference type="EMBL" id="JARBDR010000496">
    <property type="protein sequence ID" value="KAJ8311345.1"/>
    <property type="molecule type" value="Genomic_DNA"/>
</dbReference>
<dbReference type="Gene3D" id="1.25.50.20">
    <property type="match status" value="1"/>
</dbReference>
<keyword evidence="2" id="KW-1185">Reference proteome</keyword>
<comment type="caution">
    <text evidence="1">The sequence shown here is derived from an EMBL/GenBank/DDBJ whole genome shotgun (WGS) entry which is preliminary data.</text>
</comment>
<organism evidence="1 2">
    <name type="scientific">Tegillarca granosa</name>
    <name type="common">Malaysian cockle</name>
    <name type="synonym">Anadara granosa</name>
    <dbReference type="NCBI Taxonomy" id="220873"/>
    <lineage>
        <taxon>Eukaryota</taxon>
        <taxon>Metazoa</taxon>
        <taxon>Spiralia</taxon>
        <taxon>Lophotrochozoa</taxon>
        <taxon>Mollusca</taxon>
        <taxon>Bivalvia</taxon>
        <taxon>Autobranchia</taxon>
        <taxon>Pteriomorphia</taxon>
        <taxon>Arcoida</taxon>
        <taxon>Arcoidea</taxon>
        <taxon>Arcidae</taxon>
        <taxon>Tegillarca</taxon>
    </lineage>
</organism>
<evidence type="ECO:0000313" key="2">
    <source>
        <dbReference type="Proteomes" id="UP001217089"/>
    </source>
</evidence>
<reference evidence="1 2" key="1">
    <citation type="submission" date="2022-12" db="EMBL/GenBank/DDBJ databases">
        <title>Chromosome-level genome of Tegillarca granosa.</title>
        <authorList>
            <person name="Kim J."/>
        </authorList>
    </citation>
    <scope>NUCLEOTIDE SEQUENCE [LARGE SCALE GENOMIC DNA]</scope>
    <source>
        <strain evidence="1">Teg-2019</strain>
        <tissue evidence="1">Adductor muscle</tissue>
    </source>
</reference>
<dbReference type="Proteomes" id="UP001217089">
    <property type="component" value="Unassembled WGS sequence"/>
</dbReference>
<gene>
    <name evidence="1" type="ORF">KUTeg_010700</name>
</gene>
<sequence>MSKQPGMMKDFQALHPDMGSGTRAYAQAIEKTEANIQWMKKNYDIINKWLPGTIQYLKIKLSGKK</sequence>
<accession>A0ABQ9F1S1</accession>
<proteinExistence type="predicted"/>
<protein>
    <submittedName>
        <fullName evidence="1">Uncharacterized protein</fullName>
    </submittedName>
</protein>
<evidence type="ECO:0000313" key="1">
    <source>
        <dbReference type="EMBL" id="KAJ8311345.1"/>
    </source>
</evidence>
<name>A0ABQ9F1S1_TEGGR</name>